<evidence type="ECO:0000313" key="4">
    <source>
        <dbReference type="Proteomes" id="UP001596514"/>
    </source>
</evidence>
<dbReference type="InterPro" id="IPR032875">
    <property type="entry name" value="Succ_CoA_lig_flav_dom"/>
</dbReference>
<dbReference type="InterPro" id="IPR043938">
    <property type="entry name" value="Ligase_CoA_dom"/>
</dbReference>
<proteinExistence type="predicted"/>
<dbReference type="Gene3D" id="3.40.50.261">
    <property type="entry name" value="Succinyl-CoA synthetase domains"/>
    <property type="match status" value="2"/>
</dbReference>
<dbReference type="SUPFAM" id="SSF52210">
    <property type="entry name" value="Succinyl-CoA synthetase domains"/>
    <property type="match status" value="2"/>
</dbReference>
<evidence type="ECO:0000313" key="3">
    <source>
        <dbReference type="EMBL" id="MFC7601536.1"/>
    </source>
</evidence>
<feature type="domain" description="CoA-binding" evidence="2">
    <location>
        <begin position="25"/>
        <end position="119"/>
    </location>
</feature>
<protein>
    <submittedName>
        <fullName evidence="3">Acetate--CoA ligase family protein</fullName>
    </submittedName>
</protein>
<dbReference type="Pfam" id="PF13380">
    <property type="entry name" value="CoA_binding_2"/>
    <property type="match status" value="1"/>
</dbReference>
<dbReference type="Gene3D" id="3.40.50.720">
    <property type="entry name" value="NAD(P)-binding Rossmann-like Domain"/>
    <property type="match status" value="1"/>
</dbReference>
<keyword evidence="3" id="KW-0436">Ligase</keyword>
<dbReference type="PANTHER" id="PTHR42793:SF4">
    <property type="entry name" value="BLL6376 PROTEIN"/>
    <property type="match status" value="1"/>
</dbReference>
<accession>A0ABW2T146</accession>
<dbReference type="RefSeq" id="WP_343963841.1">
    <property type="nucleotide sequence ID" value="NZ_BAAAGK010000019.1"/>
</dbReference>
<gene>
    <name evidence="3" type="ORF">ACFQVD_15700</name>
</gene>
<evidence type="ECO:0000256" key="1">
    <source>
        <dbReference type="SAM" id="MobiDB-lite"/>
    </source>
</evidence>
<dbReference type="EMBL" id="JBHTEE010000001">
    <property type="protein sequence ID" value="MFC7601536.1"/>
    <property type="molecule type" value="Genomic_DNA"/>
</dbReference>
<dbReference type="Proteomes" id="UP001596514">
    <property type="component" value="Unassembled WGS sequence"/>
</dbReference>
<reference evidence="4" key="1">
    <citation type="journal article" date="2019" name="Int. J. Syst. Evol. Microbiol.">
        <title>The Global Catalogue of Microorganisms (GCM) 10K type strain sequencing project: providing services to taxonomists for standard genome sequencing and annotation.</title>
        <authorList>
            <consortium name="The Broad Institute Genomics Platform"/>
            <consortium name="The Broad Institute Genome Sequencing Center for Infectious Disease"/>
            <person name="Wu L."/>
            <person name="Ma J."/>
        </authorList>
    </citation>
    <scope>NUCLEOTIDE SEQUENCE [LARGE SCALE GENOMIC DNA]</scope>
    <source>
        <strain evidence="4">JCM 10083</strain>
    </source>
</reference>
<dbReference type="Gene3D" id="3.30.1490.20">
    <property type="entry name" value="ATP-grasp fold, A domain"/>
    <property type="match status" value="1"/>
</dbReference>
<dbReference type="InterPro" id="IPR016102">
    <property type="entry name" value="Succinyl-CoA_synth-like"/>
</dbReference>
<dbReference type="SMART" id="SM00881">
    <property type="entry name" value="CoA_binding"/>
    <property type="match status" value="1"/>
</dbReference>
<comment type="caution">
    <text evidence="3">The sequence shown here is derived from an EMBL/GenBank/DDBJ whole genome shotgun (WGS) entry which is preliminary data.</text>
</comment>
<dbReference type="SUPFAM" id="SSF51735">
    <property type="entry name" value="NAD(P)-binding Rossmann-fold domains"/>
    <property type="match status" value="1"/>
</dbReference>
<keyword evidence="4" id="KW-1185">Reference proteome</keyword>
<dbReference type="Pfam" id="PF13607">
    <property type="entry name" value="Succ_CoA_lig"/>
    <property type="match status" value="1"/>
</dbReference>
<dbReference type="PANTHER" id="PTHR42793">
    <property type="entry name" value="COA BINDING DOMAIN CONTAINING PROTEIN"/>
    <property type="match status" value="1"/>
</dbReference>
<dbReference type="SUPFAM" id="SSF56059">
    <property type="entry name" value="Glutathione synthetase ATP-binding domain-like"/>
    <property type="match status" value="1"/>
</dbReference>
<dbReference type="Pfam" id="PF19045">
    <property type="entry name" value="Ligase_CoA_2"/>
    <property type="match status" value="1"/>
</dbReference>
<dbReference type="GO" id="GO:0016874">
    <property type="term" value="F:ligase activity"/>
    <property type="evidence" value="ECO:0007669"/>
    <property type="project" value="UniProtKB-KW"/>
</dbReference>
<dbReference type="InterPro" id="IPR003781">
    <property type="entry name" value="CoA-bd"/>
</dbReference>
<feature type="region of interest" description="Disordered" evidence="1">
    <location>
        <begin position="484"/>
        <end position="509"/>
    </location>
</feature>
<organism evidence="3 4">
    <name type="scientific">Streptosporangium amethystogenes subsp. fukuiense</name>
    <dbReference type="NCBI Taxonomy" id="698418"/>
    <lineage>
        <taxon>Bacteria</taxon>
        <taxon>Bacillati</taxon>
        <taxon>Actinomycetota</taxon>
        <taxon>Actinomycetes</taxon>
        <taxon>Streptosporangiales</taxon>
        <taxon>Streptosporangiaceae</taxon>
        <taxon>Streptosporangium</taxon>
    </lineage>
</organism>
<dbReference type="InterPro" id="IPR013815">
    <property type="entry name" value="ATP_grasp_subdomain_1"/>
</dbReference>
<evidence type="ECO:0000259" key="2">
    <source>
        <dbReference type="SMART" id="SM00881"/>
    </source>
</evidence>
<name>A0ABW2T146_9ACTN</name>
<sequence length="728" mass="75434">MAILDNVTGGARSEAARATPDLSTLFRPRSVALVGATERSMWSVNAFENLRRYSPGIAVHCVSPSRATVHGVTAAASLSAVGEPVDLAYIMSPRDTVPDLLREAAANGIGGAVVLTAGFGETDDGRALQRELAAAVRETGIHLLGPNGSGYVDVRHQVVPFGLALPNLPDPGGASFVLQSGGLMKPLLSLARAWGVGVGMLAGTGNEATLSSTDVARYLVESEETGAIGLFLEAFRDAEGFRALAERALELDRPVVVLPVGRSEVARQAAMSHTGALAGDSAVTSAVLRELGVVEVSSMEEFVATTELLSRGVRPRGGRLGVVSASGGSCELVADKAADEGMTLPRLPPEALEELRSLLPAFSHVQNPLDVTGYATVNPRLPVDAAAVMGRTGAEHYDLLLFQAFVAPPEQPADPDFTRAHFAAIADTVKGLDVPVLLQDEVGVGLSDFARELFAELDLVRLPGVEVGLRAVANAMRYTGGRERLRGKERTGAAARPTSSAPLAEMPLPEGPLSEARALELLAGHGVPVMPYRLVSDAAGAVEAARLLGGRVVLKICSPDIAHKSDVGGVVLDVEGDDAVAEAYTGLMATVTARVPEARLDGVLVAPFRPGGVELIVGINRDPVWGPVLVLGFGGVLVEVLADVAIRPLPVSARDVTEMLGGLRGAALLRGVRGRAAGDVDAVVAAVLALTDAALGWGDGWDSVEVNPMRVDGTVVEALDALVVGRPA</sequence>
<dbReference type="InterPro" id="IPR036291">
    <property type="entry name" value="NAD(P)-bd_dom_sf"/>
</dbReference>
<dbReference type="Pfam" id="PF13549">
    <property type="entry name" value="ATP-grasp_5"/>
    <property type="match status" value="1"/>
</dbReference>
<dbReference type="Gene3D" id="3.30.470.20">
    <property type="entry name" value="ATP-grasp fold, B domain"/>
    <property type="match status" value="1"/>
</dbReference>